<protein>
    <submittedName>
        <fullName evidence="1">Tail protein</fullName>
    </submittedName>
</protein>
<proteinExistence type="predicted"/>
<organism evidence="1 2">
    <name type="scientific">Ralstonia phage BOESR1</name>
    <dbReference type="NCBI Taxonomy" id="3034917"/>
    <lineage>
        <taxon>Viruses</taxon>
        <taxon>Duplodnaviria</taxon>
        <taxon>Heunggongvirae</taxon>
        <taxon>Uroviricota</taxon>
        <taxon>Caudoviricetes</taxon>
        <taxon>Autographivirales</taxon>
        <taxon>Autographivirales incertae sedis</taxon>
        <taxon>Boesrvirus</taxon>
        <taxon>Boesrvirus BOESR1</taxon>
    </lineage>
</organism>
<sequence>MPLVSSSIPNLVNGVSQQPSTLRLASQAELQENGISTVSQGLKKRPPTRHIKKLSAAIVGSAFIHTINRDTAERYEVVITNGDLKVYDMDGNEKAVSFPNGKSYLGNADPSTGFRVITVADYTFIVNKGVTVTQAASSTTSRPNEALIVVKNGLYSKTYNVIVNGSTVATVTTPDGSTAAMAAQIATDYIAGQLRSQLAAALPTYGVGQYGSVIWLTAPTSTDFTITTTDGYSNAALTALKGSVQRFSDLPVNAYSTGFTIKVVGDISTGDDDYYVKFDNSKNSVGVWRETVAPGVSEGVNPSTMPMGLVRNADGTFTFKVLSWSKRVAGDLTSAPNPSFVGRQIKEIFFYRNRLGLLSDESVVLSEAGSFFNFYPTTVTTLLDSDPIDVSASHTKVSLLNYAVPFQKKLVLFSAQTQFSLEGGDLLTPKSVSIKPTTEFECSTQAAPVGVGNNIYFAVPKGPYEGMREYFIQNNVDAEDAADVTAHVPKYLPKGIYKIAAALNEDFLAVLTVGERNAVYVYKFYWNNNEKLQSAWSKWVFAPGDQILSAEFIESNLFLVINRADGLYLERLSVAVGGDEYPDEPYTVHLDRKQVITPTVFDGTYTTLPIGWAPNDGEYVAVVVEGQAKKAGVLLKVDASGRVTGDYTGVKLIVGRKYTFRYKFSPLMIRQQSGGGQKADTVGRLQVRKMQINYAETGYFQAKVTPVGRSTSTYTYTGKTLGLPSAALGVIGIEGGQFSFPVLSQNTTVDIELTSDSPMPCSFISADWEGLYVRRSQAV</sequence>
<evidence type="ECO:0000313" key="1">
    <source>
        <dbReference type="EMBL" id="WEM05535.1"/>
    </source>
</evidence>
<dbReference type="Pfam" id="PF25675">
    <property type="entry name" value="Phage_nozzle"/>
    <property type="match status" value="1"/>
</dbReference>
<gene>
    <name evidence="1" type="ORF">HIBIKMCM_00045</name>
</gene>
<accession>A0AA49EP56</accession>
<dbReference type="EMBL" id="OR367448">
    <property type="protein sequence ID" value="WEM05535.1"/>
    <property type="molecule type" value="Genomic_DNA"/>
</dbReference>
<dbReference type="InterPro" id="IPR058003">
    <property type="entry name" value="Phage_gp12"/>
</dbReference>
<dbReference type="Proteomes" id="UP001182455">
    <property type="component" value="Segment"/>
</dbReference>
<name>A0AA49EP56_9CAUD</name>
<keyword evidence="2" id="KW-1185">Reference proteome</keyword>
<reference evidence="1" key="1">
    <citation type="submission" date="2023-07" db="EMBL/GenBank/DDBJ databases">
        <title>First report of Ralstonia pseudosolanacearum infecting Boesenbergia rotunda from Thailand.</title>
        <authorList>
            <person name="Carroll S."/>
            <person name="McGreig S."/>
            <person name="Bryning A."/>
            <person name="Vicente J.G."/>
            <person name="Aspin A."/>
        </authorList>
    </citation>
    <scope>NUCLEOTIDE SEQUENCE</scope>
</reference>
<evidence type="ECO:0000313" key="2">
    <source>
        <dbReference type="Proteomes" id="UP001182455"/>
    </source>
</evidence>